<reference evidence="3 4" key="1">
    <citation type="submission" date="2023-10" db="EMBL/GenBank/DDBJ databases">
        <title>Bacteria for the degradation of biodegradable plastic PBAT(Polybutylene adipate terephthalate).</title>
        <authorList>
            <person name="Weon H.-Y."/>
            <person name="Yeon J."/>
        </authorList>
    </citation>
    <scope>NUCLEOTIDE SEQUENCE [LARGE SCALE GENOMIC DNA]</scope>
    <source>
        <strain evidence="3 4">SBD 7-3</strain>
    </source>
</reference>
<dbReference type="SUPFAM" id="SSF52402">
    <property type="entry name" value="Adenine nucleotide alpha hydrolases-like"/>
    <property type="match status" value="1"/>
</dbReference>
<dbReference type="Proteomes" id="UP001303946">
    <property type="component" value="Chromosome"/>
</dbReference>
<protein>
    <submittedName>
        <fullName evidence="3">Universal stress protein</fullName>
    </submittedName>
</protein>
<dbReference type="PANTHER" id="PTHR31964">
    <property type="entry name" value="ADENINE NUCLEOTIDE ALPHA HYDROLASES-LIKE SUPERFAMILY PROTEIN"/>
    <property type="match status" value="1"/>
</dbReference>
<dbReference type="EMBL" id="CP136336">
    <property type="protein sequence ID" value="WOB10598.1"/>
    <property type="molecule type" value="Genomic_DNA"/>
</dbReference>
<organism evidence="3 4">
    <name type="scientific">Piscinibacter gummiphilus</name>
    <dbReference type="NCBI Taxonomy" id="946333"/>
    <lineage>
        <taxon>Bacteria</taxon>
        <taxon>Pseudomonadati</taxon>
        <taxon>Pseudomonadota</taxon>
        <taxon>Betaproteobacteria</taxon>
        <taxon>Burkholderiales</taxon>
        <taxon>Sphaerotilaceae</taxon>
        <taxon>Piscinibacter</taxon>
    </lineage>
</organism>
<name>A0ABZ0D084_9BURK</name>
<evidence type="ECO:0000259" key="2">
    <source>
        <dbReference type="Pfam" id="PF00582"/>
    </source>
</evidence>
<evidence type="ECO:0000313" key="3">
    <source>
        <dbReference type="EMBL" id="WOB10598.1"/>
    </source>
</evidence>
<proteinExistence type="inferred from homology"/>
<dbReference type="CDD" id="cd00293">
    <property type="entry name" value="USP-like"/>
    <property type="match status" value="1"/>
</dbReference>
<keyword evidence="4" id="KW-1185">Reference proteome</keyword>
<dbReference type="PANTHER" id="PTHR31964:SF113">
    <property type="entry name" value="USPA DOMAIN-CONTAINING PROTEIN"/>
    <property type="match status" value="1"/>
</dbReference>
<evidence type="ECO:0000256" key="1">
    <source>
        <dbReference type="ARBA" id="ARBA00008791"/>
    </source>
</evidence>
<comment type="similarity">
    <text evidence="1">Belongs to the universal stress protein A family.</text>
</comment>
<sequence>MNILLAVDDSSFSRHMLAWLGAHPEWLSPQHRFAVLHAQTPLPNGLRLLLDEKQIETRYTTEANEVFRPVRTFLDHHGIQAEYLHREGPAAEVVVEQATRWRADLIVMGSRGHSPAGQLALGSVVARVLASTTVPVLVVPPPREQS</sequence>
<feature type="domain" description="UspA" evidence="2">
    <location>
        <begin position="2"/>
        <end position="140"/>
    </location>
</feature>
<accession>A0ABZ0D084</accession>
<gene>
    <name evidence="3" type="ORF">RXV79_11180</name>
</gene>
<evidence type="ECO:0000313" key="4">
    <source>
        <dbReference type="Proteomes" id="UP001303946"/>
    </source>
</evidence>
<dbReference type="PRINTS" id="PR01438">
    <property type="entry name" value="UNVRSLSTRESS"/>
</dbReference>
<dbReference type="InterPro" id="IPR006015">
    <property type="entry name" value="Universal_stress_UspA"/>
</dbReference>
<dbReference type="InterPro" id="IPR014729">
    <property type="entry name" value="Rossmann-like_a/b/a_fold"/>
</dbReference>
<dbReference type="InterPro" id="IPR006016">
    <property type="entry name" value="UspA"/>
</dbReference>
<dbReference type="RefSeq" id="WP_316703498.1">
    <property type="nucleotide sequence ID" value="NZ_CP136336.1"/>
</dbReference>
<dbReference type="Gene3D" id="3.40.50.620">
    <property type="entry name" value="HUPs"/>
    <property type="match status" value="1"/>
</dbReference>
<dbReference type="Pfam" id="PF00582">
    <property type="entry name" value="Usp"/>
    <property type="match status" value="1"/>
</dbReference>